<dbReference type="SUPFAM" id="SSF53300">
    <property type="entry name" value="vWA-like"/>
    <property type="match status" value="1"/>
</dbReference>
<dbReference type="Gene3D" id="3.40.50.410">
    <property type="entry name" value="von Willebrand factor, type A domain"/>
    <property type="match status" value="1"/>
</dbReference>
<dbReference type="CDD" id="cd00198">
    <property type="entry name" value="vWFA"/>
    <property type="match status" value="1"/>
</dbReference>
<organism evidence="2">
    <name type="scientific">marine metagenome</name>
    <dbReference type="NCBI Taxonomy" id="408172"/>
    <lineage>
        <taxon>unclassified sequences</taxon>
        <taxon>metagenomes</taxon>
        <taxon>ecological metagenomes</taxon>
    </lineage>
</organism>
<name>A0A382JME6_9ZZZZ</name>
<feature type="non-terminal residue" evidence="2">
    <location>
        <position position="436"/>
    </location>
</feature>
<dbReference type="PANTHER" id="PTHR37947:SF1">
    <property type="entry name" value="BLL2462 PROTEIN"/>
    <property type="match status" value="1"/>
</dbReference>
<dbReference type="InterPro" id="IPR036465">
    <property type="entry name" value="vWFA_dom_sf"/>
</dbReference>
<evidence type="ECO:0000259" key="1">
    <source>
        <dbReference type="Pfam" id="PF07090"/>
    </source>
</evidence>
<dbReference type="Gene3D" id="3.40.50.880">
    <property type="match status" value="1"/>
</dbReference>
<proteinExistence type="predicted"/>
<dbReference type="Pfam" id="PF07090">
    <property type="entry name" value="GATase1_like"/>
    <property type="match status" value="1"/>
</dbReference>
<dbReference type="SUPFAM" id="SSF52317">
    <property type="entry name" value="Class I glutamine amidotransferase-like"/>
    <property type="match status" value="1"/>
</dbReference>
<protein>
    <recommendedName>
        <fullName evidence="1">Putative glutamine amidotransferase domain-containing protein</fullName>
    </recommendedName>
</protein>
<reference evidence="2" key="1">
    <citation type="submission" date="2018-05" db="EMBL/GenBank/DDBJ databases">
        <authorList>
            <person name="Lanie J.A."/>
            <person name="Ng W.-L."/>
            <person name="Kazmierczak K.M."/>
            <person name="Andrzejewski T.M."/>
            <person name="Davidsen T.M."/>
            <person name="Wayne K.J."/>
            <person name="Tettelin H."/>
            <person name="Glass J.I."/>
            <person name="Rusch D."/>
            <person name="Podicherti R."/>
            <person name="Tsui H.-C.T."/>
            <person name="Winkler M.E."/>
        </authorList>
    </citation>
    <scope>NUCLEOTIDE SEQUENCE</scope>
</reference>
<dbReference type="InterPro" id="IPR010768">
    <property type="entry name" value="GATase1-like"/>
</dbReference>
<sequence>QGLLPKLKENFRVRTFRFSLEAKRIADQSELTAEGEATNISGALSQVAGEFRDMPLAGIVLVSDGADNADQGVNELAGVAAYLKSQKVPVYTIGIGTERIPKDIEIMKVATSKTMTAGSVADLFVTLRGYGYQGKTVDLEIKEGPRLVETRQVQIGRDGDTQRIKLTLAPDAPGIYEYSAEIKPRSEEMISENNQRRFLVDSRTRKGRVLYVEGYPRKEFKFIRRSVDEDPQINLVSMVRISHDGRLYRQGIQSPTELQDGYPRTREELFGYDAIIIGNIEADWFTPEQLQMTEEFVSIRGGGLLMLGGDGSFAEGGYAGTPVEDALPVRLASSRGGGTWGIGLVDRIFRMNLTPEGRTHSLMRISPDQDANAKLWSQLPELTGYNRVGDVKPGATVLGIDPSADLLEGSNVILVVQRYGEGRTMAFTSASTWRWQ</sequence>
<feature type="domain" description="Putative glutamine amidotransferase" evidence="1">
    <location>
        <begin position="257"/>
        <end position="435"/>
    </location>
</feature>
<dbReference type="EMBL" id="UINC01075437">
    <property type="protein sequence ID" value="SVC13614.1"/>
    <property type="molecule type" value="Genomic_DNA"/>
</dbReference>
<evidence type="ECO:0000313" key="2">
    <source>
        <dbReference type="EMBL" id="SVC13614.1"/>
    </source>
</evidence>
<dbReference type="AlphaFoldDB" id="A0A382JME6"/>
<dbReference type="PANTHER" id="PTHR37947">
    <property type="entry name" value="BLL2462 PROTEIN"/>
    <property type="match status" value="1"/>
</dbReference>
<dbReference type="InterPro" id="IPR029062">
    <property type="entry name" value="Class_I_gatase-like"/>
</dbReference>
<gene>
    <name evidence="2" type="ORF">METZ01_LOCUS266468</name>
</gene>
<accession>A0A382JME6</accession>
<feature type="non-terminal residue" evidence="2">
    <location>
        <position position="1"/>
    </location>
</feature>